<dbReference type="PROSITE" id="PS00636">
    <property type="entry name" value="DNAJ_1"/>
    <property type="match status" value="1"/>
</dbReference>
<dbReference type="EMBL" id="JADFTS010000008">
    <property type="protein sequence ID" value="KAF9593873.1"/>
    <property type="molecule type" value="Genomic_DNA"/>
</dbReference>
<gene>
    <name evidence="3" type="ORF">IFM89_025664</name>
</gene>
<dbReference type="InterPro" id="IPR019734">
    <property type="entry name" value="TPR_rpt"/>
</dbReference>
<dbReference type="Pfam" id="PF00226">
    <property type="entry name" value="DnaJ"/>
    <property type="match status" value="1"/>
</dbReference>
<dbReference type="Gene3D" id="1.10.287.110">
    <property type="entry name" value="DnaJ domain"/>
    <property type="match status" value="1"/>
</dbReference>
<dbReference type="InterPro" id="IPR018253">
    <property type="entry name" value="DnaJ_domain_CS"/>
</dbReference>
<dbReference type="PROSITE" id="PS50076">
    <property type="entry name" value="DNAJ_2"/>
    <property type="match status" value="1"/>
</dbReference>
<dbReference type="CDD" id="cd06257">
    <property type="entry name" value="DnaJ"/>
    <property type="match status" value="1"/>
</dbReference>
<dbReference type="SUPFAM" id="SSF46565">
    <property type="entry name" value="Chaperone J-domain"/>
    <property type="match status" value="1"/>
</dbReference>
<dbReference type="InterPro" id="IPR001623">
    <property type="entry name" value="DnaJ_domain"/>
</dbReference>
<evidence type="ECO:0000313" key="4">
    <source>
        <dbReference type="Proteomes" id="UP000631114"/>
    </source>
</evidence>
<dbReference type="InterPro" id="IPR011990">
    <property type="entry name" value="TPR-like_helical_dom_sf"/>
</dbReference>
<dbReference type="PANTHER" id="PTHR45181:SF4">
    <property type="entry name" value="HEAT SHOCK PROTEIN DNAJ WITH TETRATRICOPEPTIDE REPEAT-CONTAINING PROTEIN"/>
    <property type="match status" value="1"/>
</dbReference>
<accession>A0A835LFR7</accession>
<dbReference type="AlphaFoldDB" id="A0A835LFR7"/>
<dbReference type="SMART" id="SM00028">
    <property type="entry name" value="TPR"/>
    <property type="match status" value="4"/>
</dbReference>
<name>A0A835LFR7_9MAGN</name>
<dbReference type="Proteomes" id="UP000631114">
    <property type="component" value="Unassembled WGS sequence"/>
</dbReference>
<evidence type="ECO:0000256" key="1">
    <source>
        <dbReference type="SAM" id="MobiDB-lite"/>
    </source>
</evidence>
<dbReference type="PANTHER" id="PTHR45181">
    <property type="entry name" value="HEAT SHOCK PROTEIN DNAJ WITH TETRATRICOPEPTIDE REPEAT-CONTAINING PROTEIN"/>
    <property type="match status" value="1"/>
</dbReference>
<dbReference type="PRINTS" id="PR00625">
    <property type="entry name" value="JDOMAIN"/>
</dbReference>
<protein>
    <recommendedName>
        <fullName evidence="2">J domain-containing protein</fullName>
    </recommendedName>
</protein>
<feature type="region of interest" description="Disordered" evidence="1">
    <location>
        <begin position="243"/>
        <end position="273"/>
    </location>
</feature>
<dbReference type="OrthoDB" id="10250354at2759"/>
<comment type="caution">
    <text evidence="3">The sequence shown here is derived from an EMBL/GenBank/DDBJ whole genome shotgun (WGS) entry which is preliminary data.</text>
</comment>
<feature type="region of interest" description="Disordered" evidence="1">
    <location>
        <begin position="1"/>
        <end position="109"/>
    </location>
</feature>
<sequence length="894" mass="98800">MKKLNIDGLKGGDKVEESNDGSDKVNGTECFGFGSDKKETGSFSNTASTSSFDAQANKSTQRVSNDPGIGNTMHGSFSFQAAKPSRSSSVGSDHPLQPNDDSKSSEASTSSYSFHTAGVSFQSSGTAFEESTADSAVNTVDSAVNKAEFAFGAPPPQDSSRSSTEKLFTGMNQKLEFSAKKGAVKDLRTKKKKGKTREPVKIHLCNRCDWITAEESLNINEDTSNCGNPDKEKDVSAECHSDEFVSGLKGGRPRSKTETGSKTDASVAAKGTDRDLHTHVESKGDDGRIPFCFASNSQDASGTNFTFAAATTTHGHTSAAKRHYKKKNWLKVGQDSYTSTLNAKLQFASPDKPFFPLPGGSVVDMNRKGDPSISQSIGENRAESVARVAHEACEKWRLRVSIAMFDHCFHHSCLKSQSIFICIRGNQAYANGELSNAEDYYTRGLNCVPENETSESCLTALMLCYSNRAATRMSSGRTREALDDCKKAAEINPDFRKVQVRAAKIGNKITEPWSKLAVTVRELLRHKSRIGNRYKRRQQEMKHFNQEGILKQLNITHLPYHAILSHALCCNMFCNRAAAHQALGQITDAIADCSLAIALDGNYPKAISRRATLHEMIRDYGQAAIDLERLASLLERQTEEKSNQSGKLGRSTSGIIDLRQAHSRLSTMEEEARKGIPLDLYLILGIESSGMASDIKKAYRRAALRHHPDKAGQILPRSENGNDGVWKEVAEEVHKDADRLFKMIGEAYAVLSDPVKRSQYDDEEIRYTKKDNVCSTSRASDVHSYPFERNGSRKQWQEAIQPCGLFVPPKDKKHHSFQSSAKGKPIEPLQDRVREQQLKRMNLLMCLNKRKKICESELVEGDNFVITLNGEELQKPRTLVSYGIENGDLLQVVM</sequence>
<dbReference type="InterPro" id="IPR036869">
    <property type="entry name" value="J_dom_sf"/>
</dbReference>
<dbReference type="Gene3D" id="1.25.40.10">
    <property type="entry name" value="Tetratricopeptide repeat domain"/>
    <property type="match status" value="2"/>
</dbReference>
<feature type="compositionally biased region" description="Polar residues" evidence="1">
    <location>
        <begin position="41"/>
        <end position="64"/>
    </location>
</feature>
<dbReference type="SUPFAM" id="SSF48452">
    <property type="entry name" value="TPR-like"/>
    <property type="match status" value="1"/>
</dbReference>
<feature type="domain" description="J" evidence="2">
    <location>
        <begin position="679"/>
        <end position="764"/>
    </location>
</feature>
<evidence type="ECO:0000313" key="3">
    <source>
        <dbReference type="EMBL" id="KAF9593873.1"/>
    </source>
</evidence>
<proteinExistence type="predicted"/>
<reference evidence="3 4" key="1">
    <citation type="submission" date="2020-10" db="EMBL/GenBank/DDBJ databases">
        <title>The Coptis chinensis genome and diversification of protoberbering-type alkaloids.</title>
        <authorList>
            <person name="Wang B."/>
            <person name="Shu S."/>
            <person name="Song C."/>
            <person name="Liu Y."/>
        </authorList>
    </citation>
    <scope>NUCLEOTIDE SEQUENCE [LARGE SCALE GENOMIC DNA]</scope>
    <source>
        <strain evidence="3">HL-2020</strain>
        <tissue evidence="3">Leaf</tissue>
    </source>
</reference>
<dbReference type="SMART" id="SM00271">
    <property type="entry name" value="DnaJ"/>
    <property type="match status" value="1"/>
</dbReference>
<keyword evidence="4" id="KW-1185">Reference proteome</keyword>
<feature type="compositionally biased region" description="Basic and acidic residues" evidence="1">
    <location>
        <begin position="10"/>
        <end position="23"/>
    </location>
</feature>
<feature type="compositionally biased region" description="Polar residues" evidence="1">
    <location>
        <begin position="73"/>
        <end position="91"/>
    </location>
</feature>
<evidence type="ECO:0000259" key="2">
    <source>
        <dbReference type="PROSITE" id="PS50076"/>
    </source>
</evidence>
<organism evidence="3 4">
    <name type="scientific">Coptis chinensis</name>
    <dbReference type="NCBI Taxonomy" id="261450"/>
    <lineage>
        <taxon>Eukaryota</taxon>
        <taxon>Viridiplantae</taxon>
        <taxon>Streptophyta</taxon>
        <taxon>Embryophyta</taxon>
        <taxon>Tracheophyta</taxon>
        <taxon>Spermatophyta</taxon>
        <taxon>Magnoliopsida</taxon>
        <taxon>Ranunculales</taxon>
        <taxon>Ranunculaceae</taxon>
        <taxon>Coptidoideae</taxon>
        <taxon>Coptis</taxon>
    </lineage>
</organism>